<dbReference type="EMBL" id="JYDO01000100">
    <property type="protein sequence ID" value="KRZ71188.1"/>
    <property type="molecule type" value="Genomic_DNA"/>
</dbReference>
<dbReference type="Gene3D" id="1.10.10.60">
    <property type="entry name" value="Homeodomain-like"/>
    <property type="match status" value="1"/>
</dbReference>
<evidence type="ECO:0000313" key="2">
    <source>
        <dbReference type="Proteomes" id="UP000054843"/>
    </source>
</evidence>
<dbReference type="AlphaFoldDB" id="A0A0V1MH62"/>
<organism evidence="1 2">
    <name type="scientific">Trichinella papuae</name>
    <dbReference type="NCBI Taxonomy" id="268474"/>
    <lineage>
        <taxon>Eukaryota</taxon>
        <taxon>Metazoa</taxon>
        <taxon>Ecdysozoa</taxon>
        <taxon>Nematoda</taxon>
        <taxon>Enoplea</taxon>
        <taxon>Dorylaimia</taxon>
        <taxon>Trichinellida</taxon>
        <taxon>Trichinellidae</taxon>
        <taxon>Trichinella</taxon>
    </lineage>
</organism>
<dbReference type="OrthoDB" id="125347at2759"/>
<sequence length="78" mass="8392">MSLNCGCVTEGAEQLHVVLILHYSVSHYIANALMSKEIALSVKDNVAVVSALNDGKKNASICKQFGLSQSTVSIIWKN</sequence>
<proteinExistence type="predicted"/>
<name>A0A0V1MH62_9BILA</name>
<dbReference type="Proteomes" id="UP000054843">
    <property type="component" value="Unassembled WGS sequence"/>
</dbReference>
<keyword evidence="2" id="KW-1185">Reference proteome</keyword>
<evidence type="ECO:0008006" key="3">
    <source>
        <dbReference type="Google" id="ProtNLM"/>
    </source>
</evidence>
<comment type="caution">
    <text evidence="1">The sequence shown here is derived from an EMBL/GenBank/DDBJ whole genome shotgun (WGS) entry which is preliminary data.</text>
</comment>
<reference evidence="1 2" key="1">
    <citation type="submission" date="2015-01" db="EMBL/GenBank/DDBJ databases">
        <title>Evolution of Trichinella species and genotypes.</title>
        <authorList>
            <person name="Korhonen P.K."/>
            <person name="Edoardo P."/>
            <person name="Giuseppe L.R."/>
            <person name="Gasser R.B."/>
        </authorList>
    </citation>
    <scope>NUCLEOTIDE SEQUENCE [LARGE SCALE GENOMIC DNA]</scope>
    <source>
        <strain evidence="1">ISS1980</strain>
    </source>
</reference>
<protein>
    <recommendedName>
        <fullName evidence="3">HTH psq-type domain-containing protein</fullName>
    </recommendedName>
</protein>
<evidence type="ECO:0000313" key="1">
    <source>
        <dbReference type="EMBL" id="KRZ71188.1"/>
    </source>
</evidence>
<gene>
    <name evidence="1" type="ORF">T10_8417</name>
</gene>
<accession>A0A0V1MH62</accession>